<organism evidence="1 2">
    <name type="scientific">Lojkania enalia</name>
    <dbReference type="NCBI Taxonomy" id="147567"/>
    <lineage>
        <taxon>Eukaryota</taxon>
        <taxon>Fungi</taxon>
        <taxon>Dikarya</taxon>
        <taxon>Ascomycota</taxon>
        <taxon>Pezizomycotina</taxon>
        <taxon>Dothideomycetes</taxon>
        <taxon>Pleosporomycetidae</taxon>
        <taxon>Pleosporales</taxon>
        <taxon>Pleosporales incertae sedis</taxon>
        <taxon>Lojkania</taxon>
    </lineage>
</organism>
<evidence type="ECO:0000313" key="2">
    <source>
        <dbReference type="Proteomes" id="UP000800093"/>
    </source>
</evidence>
<dbReference type="OrthoDB" id="48988at2759"/>
<keyword evidence="2" id="KW-1185">Reference proteome</keyword>
<proteinExistence type="predicted"/>
<evidence type="ECO:0000313" key="1">
    <source>
        <dbReference type="EMBL" id="KAF2259775.1"/>
    </source>
</evidence>
<dbReference type="AlphaFoldDB" id="A0A9P4K1J9"/>
<comment type="caution">
    <text evidence="1">The sequence shown here is derived from an EMBL/GenBank/DDBJ whole genome shotgun (WGS) entry which is preliminary data.</text>
</comment>
<gene>
    <name evidence="1" type="ORF">CC78DRAFT_585537</name>
</gene>
<dbReference type="Proteomes" id="UP000800093">
    <property type="component" value="Unassembled WGS sequence"/>
</dbReference>
<name>A0A9P4K1J9_9PLEO</name>
<accession>A0A9P4K1J9</accession>
<reference evidence="2" key="1">
    <citation type="journal article" date="2020" name="Stud. Mycol.">
        <title>101 Dothideomycetes genomes: A test case for predicting lifestyles and emergence of pathogens.</title>
        <authorList>
            <person name="Haridas S."/>
            <person name="Albert R."/>
            <person name="Binder M."/>
            <person name="Bloem J."/>
            <person name="LaButti K."/>
            <person name="Salamov A."/>
            <person name="Andreopoulos B."/>
            <person name="Baker S."/>
            <person name="Barry K."/>
            <person name="Bills G."/>
            <person name="Bluhm B."/>
            <person name="Cannon C."/>
            <person name="Castanera R."/>
            <person name="Culley D."/>
            <person name="Daum C."/>
            <person name="Ezra D."/>
            <person name="Gonzalez J."/>
            <person name="Henrissat B."/>
            <person name="Kuo A."/>
            <person name="Liang C."/>
            <person name="Lipzen A."/>
            <person name="Lutzoni F."/>
            <person name="Magnuson J."/>
            <person name="Mondo S."/>
            <person name="Nolan M."/>
            <person name="Ohm R."/>
            <person name="Pangilinan J."/>
            <person name="Park H.-J."/>
            <person name="Ramirez L."/>
            <person name="Alfaro M."/>
            <person name="Sun H."/>
            <person name="Tritt A."/>
            <person name="Yoshinaga Y."/>
            <person name="Zwiers L.-H."/>
            <person name="Turgeon B."/>
            <person name="Goodwin S."/>
            <person name="Spatafora J."/>
            <person name="Crous P."/>
            <person name="Grigoriev I."/>
        </authorList>
    </citation>
    <scope>NUCLEOTIDE SEQUENCE [LARGE SCALE GENOMIC DNA]</scope>
    <source>
        <strain evidence="2">CBS 304.66</strain>
    </source>
</reference>
<sequence length="82" mass="8881">MKPIANIILVRGVEMSLQMPVADLTRIPLLPRLRATLSHLPPSPSTLDDLQAQARRDILSNPDVPTLVALDDDLTGTQTATT</sequence>
<protein>
    <submittedName>
        <fullName evidence="1">Uncharacterized protein</fullName>
    </submittedName>
</protein>
<dbReference type="EMBL" id="ML986698">
    <property type="protein sequence ID" value="KAF2259775.1"/>
    <property type="molecule type" value="Genomic_DNA"/>
</dbReference>